<dbReference type="Gene3D" id="3.40.1800.20">
    <property type="match status" value="1"/>
</dbReference>
<dbReference type="GO" id="GO:0005634">
    <property type="term" value="C:nucleus"/>
    <property type="evidence" value="ECO:0007669"/>
    <property type="project" value="InterPro"/>
</dbReference>
<reference evidence="9" key="1">
    <citation type="submission" date="2025-08" db="UniProtKB">
        <authorList>
            <consortium name="RefSeq"/>
        </authorList>
    </citation>
    <scope>IDENTIFICATION</scope>
    <source>
        <tissue evidence="9">Whole organism</tissue>
    </source>
</reference>
<dbReference type="InterPro" id="IPR006612">
    <property type="entry name" value="THAP_Znf"/>
</dbReference>
<dbReference type="GO" id="GO:0003677">
    <property type="term" value="F:DNA binding"/>
    <property type="evidence" value="ECO:0007669"/>
    <property type="project" value="UniProtKB-UniRule"/>
</dbReference>
<organism evidence="8 9">
    <name type="scientific">Frankliniella occidentalis</name>
    <name type="common">Western flower thrips</name>
    <name type="synonym">Euthrips occidentalis</name>
    <dbReference type="NCBI Taxonomy" id="133901"/>
    <lineage>
        <taxon>Eukaryota</taxon>
        <taxon>Metazoa</taxon>
        <taxon>Ecdysozoa</taxon>
        <taxon>Arthropoda</taxon>
        <taxon>Hexapoda</taxon>
        <taxon>Insecta</taxon>
        <taxon>Pterygota</taxon>
        <taxon>Neoptera</taxon>
        <taxon>Paraneoptera</taxon>
        <taxon>Thysanoptera</taxon>
        <taxon>Terebrantia</taxon>
        <taxon>Thripoidea</taxon>
        <taxon>Thripidae</taxon>
        <taxon>Frankliniella</taxon>
    </lineage>
</organism>
<dbReference type="OrthoDB" id="7683421at2759"/>
<dbReference type="InterPro" id="IPR012934">
    <property type="entry name" value="Znf_AD"/>
</dbReference>
<evidence type="ECO:0000256" key="1">
    <source>
        <dbReference type="ARBA" id="ARBA00022723"/>
    </source>
</evidence>
<evidence type="ECO:0000256" key="4">
    <source>
        <dbReference type="ARBA" id="ARBA00023125"/>
    </source>
</evidence>
<proteinExistence type="predicted"/>
<name>A0A6J1RWW7_FRAOC</name>
<sequence length="559" mass="61890">MSLSLLSPFCRLCATPGNGVALTDVNSELGRKENLDYLINKYIDTHLLLPKNDRLCVCDTCKTRLMTWNLFIVSCQEAQEKIKCAFIKSTNEINQCKVGLTNETERQNASGSSLKMKRSSNYCIARWCNKGNYRGVSLFRLPKDRNRALKWLSGAERLDLKNKPNLHSYYVCANHFTPNMFTNKARNQLIRKAEPTLFPRLSLSNKIDKERASLFHPTQFQGVQLKNILPKSSLGSLPSCSKTLNGCKSTFLGNSGKGKELDVKILEQIPPKETLTIGSNVGLEGISSKFTPIQNVLYIVNSAPISCMPLNESSTILSGNQVSPCVTAITNGEDESTENILLSGSLKFNLLANVDDKPSDGESASLGKVTCFPRLESNEISFMSNDSSETHAELSNILEKGQKSFLDDLGSCLASDAFSSTSLLNVNDSFQDSFTFREPKPGSPYKSHSKPEISEHTQPNENHEPSSVGSQDFLLPHVPEMADKQSNHFSEQTFPLKSEVTPETACVASLKVSRDHNLILNHAIESKSPTTGLFDLQADDNHSSYISGVDEFLDLDRYF</sequence>
<dbReference type="Proteomes" id="UP000504606">
    <property type="component" value="Unplaced"/>
</dbReference>
<dbReference type="SMART" id="SM00868">
    <property type="entry name" value="zf-AD"/>
    <property type="match status" value="1"/>
</dbReference>
<dbReference type="AlphaFoldDB" id="A0A6J1RWW7"/>
<evidence type="ECO:0000256" key="6">
    <source>
        <dbReference type="SAM" id="MobiDB-lite"/>
    </source>
</evidence>
<evidence type="ECO:0000256" key="5">
    <source>
        <dbReference type="PROSITE-ProRule" id="PRU00309"/>
    </source>
</evidence>
<keyword evidence="4 5" id="KW-0238">DNA-binding</keyword>
<evidence type="ECO:0000259" key="7">
    <source>
        <dbReference type="PROSITE" id="PS50950"/>
    </source>
</evidence>
<protein>
    <submittedName>
        <fullName evidence="9">Uncharacterized protein LOC113203037</fullName>
    </submittedName>
</protein>
<keyword evidence="3" id="KW-0862">Zinc</keyword>
<dbReference type="SMART" id="SM00980">
    <property type="entry name" value="THAP"/>
    <property type="match status" value="1"/>
</dbReference>
<keyword evidence="2 5" id="KW-0863">Zinc-finger</keyword>
<feature type="compositionally biased region" description="Polar residues" evidence="6">
    <location>
        <begin position="456"/>
        <end position="470"/>
    </location>
</feature>
<evidence type="ECO:0000313" key="9">
    <source>
        <dbReference type="RefSeq" id="XP_026273302.1"/>
    </source>
</evidence>
<dbReference type="KEGG" id="foc:113203037"/>
<accession>A0A6J1RWW7</accession>
<feature type="domain" description="THAP-type" evidence="7">
    <location>
        <begin position="116"/>
        <end position="198"/>
    </location>
</feature>
<dbReference type="GO" id="GO:0008270">
    <property type="term" value="F:zinc ion binding"/>
    <property type="evidence" value="ECO:0007669"/>
    <property type="project" value="UniProtKB-KW"/>
</dbReference>
<gene>
    <name evidence="9" type="primary">LOC113203037</name>
</gene>
<feature type="region of interest" description="Disordered" evidence="6">
    <location>
        <begin position="435"/>
        <end position="472"/>
    </location>
</feature>
<dbReference type="Pfam" id="PF05485">
    <property type="entry name" value="THAP"/>
    <property type="match status" value="1"/>
</dbReference>
<evidence type="ECO:0000256" key="3">
    <source>
        <dbReference type="ARBA" id="ARBA00022833"/>
    </source>
</evidence>
<dbReference type="GeneID" id="113203037"/>
<keyword evidence="1" id="KW-0479">Metal-binding</keyword>
<dbReference type="PROSITE" id="PS50950">
    <property type="entry name" value="ZF_THAP"/>
    <property type="match status" value="1"/>
</dbReference>
<evidence type="ECO:0000256" key="2">
    <source>
        <dbReference type="ARBA" id="ARBA00022771"/>
    </source>
</evidence>
<dbReference type="RefSeq" id="XP_026273302.1">
    <property type="nucleotide sequence ID" value="XM_026417517.2"/>
</dbReference>
<dbReference type="SUPFAM" id="SSF57716">
    <property type="entry name" value="Glucocorticoid receptor-like (DNA-binding domain)"/>
    <property type="match status" value="1"/>
</dbReference>
<evidence type="ECO:0000313" key="8">
    <source>
        <dbReference type="Proteomes" id="UP000504606"/>
    </source>
</evidence>
<keyword evidence="8" id="KW-1185">Reference proteome</keyword>
<dbReference type="SMART" id="SM00692">
    <property type="entry name" value="DM3"/>
    <property type="match status" value="1"/>
</dbReference>